<accession>A0ACC0U7G4</accession>
<keyword evidence="2" id="KW-1185">Reference proteome</keyword>
<comment type="caution">
    <text evidence="1">The sequence shown here is derived from an EMBL/GenBank/DDBJ whole genome shotgun (WGS) entry which is preliminary data.</text>
</comment>
<organism evidence="1 2">
    <name type="scientific">Russula earlei</name>
    <dbReference type="NCBI Taxonomy" id="71964"/>
    <lineage>
        <taxon>Eukaryota</taxon>
        <taxon>Fungi</taxon>
        <taxon>Dikarya</taxon>
        <taxon>Basidiomycota</taxon>
        <taxon>Agaricomycotina</taxon>
        <taxon>Agaricomycetes</taxon>
        <taxon>Russulales</taxon>
        <taxon>Russulaceae</taxon>
        <taxon>Russula</taxon>
    </lineage>
</organism>
<dbReference type="Proteomes" id="UP001207468">
    <property type="component" value="Unassembled WGS sequence"/>
</dbReference>
<dbReference type="EMBL" id="JAGFNK010000119">
    <property type="protein sequence ID" value="KAI9507581.1"/>
    <property type="molecule type" value="Genomic_DNA"/>
</dbReference>
<sequence length="84" mass="9063">MSFRKLSIGGTQSPPLEDCHPMGACSIKGGNAGGIPDRQQRSDYFDLPEKEQEQEEQEHDRVQSTAVQGEALRGGTQGATSSDK</sequence>
<gene>
    <name evidence="1" type="ORF">F5148DRAFT_1376434</name>
</gene>
<reference evidence="1" key="1">
    <citation type="submission" date="2021-03" db="EMBL/GenBank/DDBJ databases">
        <title>Evolutionary priming and transition to the ectomycorrhizal habit in an iconic lineage of mushroom-forming fungi: is preadaptation a requirement?</title>
        <authorList>
            <consortium name="DOE Joint Genome Institute"/>
            <person name="Looney B.P."/>
            <person name="Miyauchi S."/>
            <person name="Morin E."/>
            <person name="Drula E."/>
            <person name="Courty P.E."/>
            <person name="Chicoki N."/>
            <person name="Fauchery L."/>
            <person name="Kohler A."/>
            <person name="Kuo A."/>
            <person name="LaButti K."/>
            <person name="Pangilinan J."/>
            <person name="Lipzen A."/>
            <person name="Riley R."/>
            <person name="Andreopoulos W."/>
            <person name="He G."/>
            <person name="Johnson J."/>
            <person name="Barry K.W."/>
            <person name="Grigoriev I.V."/>
            <person name="Nagy L."/>
            <person name="Hibbett D."/>
            <person name="Henrissat B."/>
            <person name="Matheny P.B."/>
            <person name="Labbe J."/>
            <person name="Martin A.F."/>
        </authorList>
    </citation>
    <scope>NUCLEOTIDE SEQUENCE</scope>
    <source>
        <strain evidence="1">BPL698</strain>
    </source>
</reference>
<evidence type="ECO:0000313" key="1">
    <source>
        <dbReference type="EMBL" id="KAI9507581.1"/>
    </source>
</evidence>
<protein>
    <submittedName>
        <fullName evidence="1">Uncharacterized protein</fullName>
    </submittedName>
</protein>
<evidence type="ECO:0000313" key="2">
    <source>
        <dbReference type="Proteomes" id="UP001207468"/>
    </source>
</evidence>
<proteinExistence type="predicted"/>
<name>A0ACC0U7G4_9AGAM</name>